<protein>
    <submittedName>
        <fullName evidence="1">Uncharacterized protein</fullName>
    </submittedName>
</protein>
<evidence type="ECO:0000313" key="2">
    <source>
        <dbReference type="Proteomes" id="UP000243502"/>
    </source>
</evidence>
<dbReference type="KEGG" id="pter:C2L65_31690"/>
<dbReference type="Proteomes" id="UP000243502">
    <property type="component" value="Chromosome 3"/>
</dbReference>
<organism evidence="1 2">
    <name type="scientific">Paraburkholderia terrae</name>
    <dbReference type="NCBI Taxonomy" id="311230"/>
    <lineage>
        <taxon>Bacteria</taxon>
        <taxon>Pseudomonadati</taxon>
        <taxon>Pseudomonadota</taxon>
        <taxon>Betaproteobacteria</taxon>
        <taxon>Burkholderiales</taxon>
        <taxon>Burkholderiaceae</taxon>
        <taxon>Paraburkholderia</taxon>
    </lineage>
</organism>
<accession>A0A2I8EY16</accession>
<dbReference type="OrthoDB" id="9090824at2"/>
<gene>
    <name evidence="1" type="ORF">C2L65_31690</name>
</gene>
<evidence type="ECO:0000313" key="1">
    <source>
        <dbReference type="EMBL" id="AUT64272.1"/>
    </source>
</evidence>
<reference evidence="1 2" key="1">
    <citation type="submission" date="2018-01" db="EMBL/GenBank/DDBJ databases">
        <title>Species boundaries and ecological features among Paraburkholderia terrae DSMZ17804T, P. hospita DSMZ17164T and P. caribensis DSMZ13236T.</title>
        <authorList>
            <person name="Pratama A.A."/>
        </authorList>
    </citation>
    <scope>NUCLEOTIDE SEQUENCE [LARGE SCALE GENOMIC DNA]</scope>
    <source>
        <strain evidence="1 2">DSM 17804</strain>
    </source>
</reference>
<dbReference type="EMBL" id="CP026113">
    <property type="protein sequence ID" value="AUT64272.1"/>
    <property type="molecule type" value="Genomic_DNA"/>
</dbReference>
<dbReference type="RefSeq" id="WP_042315372.1">
    <property type="nucleotide sequence ID" value="NZ_CP026113.1"/>
</dbReference>
<dbReference type="AlphaFoldDB" id="A0A2I8EY16"/>
<sequence length="151" mass="17036">MIRSGDVFGIRTCGGEAYFQYVKKVAPMGSLIRVLPGVFADATADLESLVAIETNFWIFFPAGAAFSRGIVRKIGRYAVPDHSTNIPVFRAGVVDPAVGKVVDWWLWDGEKEWRVGPITDEQRKFPIRGSWNDTMLIKRIEEGWLPEHDPR</sequence>
<name>A0A2I8EY16_9BURK</name>
<proteinExistence type="predicted"/>